<dbReference type="PANTHER" id="PTHR42798:SF2">
    <property type="entry name" value="ABC TRANSPORTER ATP-BINDING PROTEIN MG467-RELATED"/>
    <property type="match status" value="1"/>
</dbReference>
<dbReference type="InterPro" id="IPR017911">
    <property type="entry name" value="MacB-like_ATP-bd"/>
</dbReference>
<feature type="domain" description="ABC transporter" evidence="6">
    <location>
        <begin position="2"/>
        <end position="219"/>
    </location>
</feature>
<evidence type="ECO:0000313" key="8">
    <source>
        <dbReference type="Proteomes" id="UP001595826"/>
    </source>
</evidence>
<dbReference type="InterPro" id="IPR017871">
    <property type="entry name" value="ABC_transporter-like_CS"/>
</dbReference>
<dbReference type="InterPro" id="IPR027417">
    <property type="entry name" value="P-loop_NTPase"/>
</dbReference>
<keyword evidence="8" id="KW-1185">Reference proteome</keyword>
<evidence type="ECO:0000256" key="3">
    <source>
        <dbReference type="ARBA" id="ARBA00022741"/>
    </source>
</evidence>
<evidence type="ECO:0000259" key="6">
    <source>
        <dbReference type="PROSITE" id="PS50893"/>
    </source>
</evidence>
<evidence type="ECO:0000256" key="1">
    <source>
        <dbReference type="ARBA" id="ARBA00005417"/>
    </source>
</evidence>
<dbReference type="PROSITE" id="PS00211">
    <property type="entry name" value="ABC_TRANSPORTER_1"/>
    <property type="match status" value="1"/>
</dbReference>
<dbReference type="InterPro" id="IPR003593">
    <property type="entry name" value="AAA+_ATPase"/>
</dbReference>
<reference evidence="8" key="1">
    <citation type="journal article" date="2019" name="Int. J. Syst. Evol. Microbiol.">
        <title>The Global Catalogue of Microorganisms (GCM) 10K type strain sequencing project: providing services to taxonomists for standard genome sequencing and annotation.</title>
        <authorList>
            <consortium name="The Broad Institute Genomics Platform"/>
            <consortium name="The Broad Institute Genome Sequencing Center for Infectious Disease"/>
            <person name="Wu L."/>
            <person name="Ma J."/>
        </authorList>
    </citation>
    <scope>NUCLEOTIDE SEQUENCE [LARGE SCALE GENOMIC DNA]</scope>
    <source>
        <strain evidence="8">CECT 8655</strain>
    </source>
</reference>
<comment type="caution">
    <text evidence="7">The sequence shown here is derived from an EMBL/GenBank/DDBJ whole genome shotgun (WGS) entry which is preliminary data.</text>
</comment>
<dbReference type="Gene3D" id="3.40.50.300">
    <property type="entry name" value="P-loop containing nucleotide triphosphate hydrolases"/>
    <property type="match status" value="1"/>
</dbReference>
<proteinExistence type="inferred from homology"/>
<keyword evidence="3" id="KW-0547">Nucleotide-binding</keyword>
<accession>A0ABV8R9G4</accession>
<name>A0ABV8R9G4_9FLAO</name>
<dbReference type="SUPFAM" id="SSF52540">
    <property type="entry name" value="P-loop containing nucleoside triphosphate hydrolases"/>
    <property type="match status" value="1"/>
</dbReference>
<dbReference type="Proteomes" id="UP001595826">
    <property type="component" value="Unassembled WGS sequence"/>
</dbReference>
<keyword evidence="2" id="KW-0813">Transport</keyword>
<dbReference type="CDD" id="cd03255">
    <property type="entry name" value="ABC_MJ0796_LolCDE_FtsE"/>
    <property type="match status" value="1"/>
</dbReference>
<dbReference type="SMART" id="SM00382">
    <property type="entry name" value="AAA"/>
    <property type="match status" value="1"/>
</dbReference>
<keyword evidence="5" id="KW-1278">Translocase</keyword>
<evidence type="ECO:0000256" key="4">
    <source>
        <dbReference type="ARBA" id="ARBA00022840"/>
    </source>
</evidence>
<dbReference type="PROSITE" id="PS50893">
    <property type="entry name" value="ABC_TRANSPORTER_2"/>
    <property type="match status" value="1"/>
</dbReference>
<dbReference type="EMBL" id="JBHSCY010000002">
    <property type="protein sequence ID" value="MFC4269085.1"/>
    <property type="molecule type" value="Genomic_DNA"/>
</dbReference>
<dbReference type="Pfam" id="PF00005">
    <property type="entry name" value="ABC_tran"/>
    <property type="match status" value="1"/>
</dbReference>
<evidence type="ECO:0000256" key="2">
    <source>
        <dbReference type="ARBA" id="ARBA00022448"/>
    </source>
</evidence>
<gene>
    <name evidence="7" type="ORF">ACFOWD_09235</name>
</gene>
<evidence type="ECO:0000313" key="7">
    <source>
        <dbReference type="EMBL" id="MFC4269085.1"/>
    </source>
</evidence>
<dbReference type="RefSeq" id="WP_377409992.1">
    <property type="nucleotide sequence ID" value="NZ_JBHSCY010000002.1"/>
</dbReference>
<evidence type="ECO:0000256" key="5">
    <source>
        <dbReference type="ARBA" id="ARBA00022967"/>
    </source>
</evidence>
<dbReference type="InterPro" id="IPR003439">
    <property type="entry name" value="ABC_transporter-like_ATP-bd"/>
</dbReference>
<sequence>MIETKNIHKYYGDVEVLKGVDLEIKKGEIVAIVGPSGAGKTTLLQIIGTLDKPNKEHNYELLVNNTSLQNVTDKELSDFRNQHIGFIFQFHQLLPEFTALENVCIPAFIAKKSKKEAEERANELLDYLGLSHRKNHKPNELSGGEQQRVAVARALVNKPSVILADEPSGNLDSTSAKNLHELFFKLRDEFQQTFVIVTHNQELANMADRKLTMKDGKII</sequence>
<comment type="similarity">
    <text evidence="1">Belongs to the ABC transporter superfamily.</text>
</comment>
<dbReference type="GO" id="GO:0005524">
    <property type="term" value="F:ATP binding"/>
    <property type="evidence" value="ECO:0007669"/>
    <property type="project" value="UniProtKB-KW"/>
</dbReference>
<keyword evidence="4 7" id="KW-0067">ATP-binding</keyword>
<dbReference type="PANTHER" id="PTHR42798">
    <property type="entry name" value="LIPOPROTEIN-RELEASING SYSTEM ATP-BINDING PROTEIN LOLD"/>
    <property type="match status" value="1"/>
</dbReference>
<protein>
    <submittedName>
        <fullName evidence="7">ABC transporter ATP-binding protein</fullName>
    </submittedName>
</protein>
<organism evidence="7 8">
    <name type="scientific">Polaribacter marinivivus</name>
    <dbReference type="NCBI Taxonomy" id="1524260"/>
    <lineage>
        <taxon>Bacteria</taxon>
        <taxon>Pseudomonadati</taxon>
        <taxon>Bacteroidota</taxon>
        <taxon>Flavobacteriia</taxon>
        <taxon>Flavobacteriales</taxon>
        <taxon>Flavobacteriaceae</taxon>
    </lineage>
</organism>